<name>A0A850SWV7_9BACT</name>
<proteinExistence type="predicted"/>
<comment type="caution">
    <text evidence="2">The sequence shown here is derived from an EMBL/GenBank/DDBJ whole genome shotgun (WGS) entry which is preliminary data.</text>
</comment>
<feature type="coiled-coil region" evidence="1">
    <location>
        <begin position="60"/>
        <end position="87"/>
    </location>
</feature>
<evidence type="ECO:0000313" key="2">
    <source>
        <dbReference type="EMBL" id="NWH05629.1"/>
    </source>
</evidence>
<dbReference type="RefSeq" id="WP_178367085.1">
    <property type="nucleotide sequence ID" value="NZ_JACADJ010000040.1"/>
</dbReference>
<protein>
    <submittedName>
        <fullName evidence="2">Uncharacterized protein</fullName>
    </submittedName>
</protein>
<keyword evidence="1" id="KW-0175">Coiled coil</keyword>
<dbReference type="Proteomes" id="UP000553343">
    <property type="component" value="Unassembled WGS sequence"/>
</dbReference>
<sequence>MGTDRELEYEGPCECGEGKYIIKFCEPDHGWSNNFWYEYTIQCKRCAEKYELDQRGNKFYLVEKKELERKQKQLEKCQKKSHELMTTEKVKKILEKFITHLDALPSMAAIHRLLSYEKLECCSVATFRKRWNGGTTWVERNVNYFHLVAIMKILGITHNDIIEDINEIEELSKVAALPPKTIGKPVYETRL</sequence>
<evidence type="ECO:0000313" key="3">
    <source>
        <dbReference type="Proteomes" id="UP000553343"/>
    </source>
</evidence>
<keyword evidence="3" id="KW-1185">Reference proteome</keyword>
<dbReference type="EMBL" id="JACADJ010000040">
    <property type="protein sequence ID" value="NWH05629.1"/>
    <property type="molecule type" value="Genomic_DNA"/>
</dbReference>
<dbReference type="AlphaFoldDB" id="A0A850SWV7"/>
<accession>A0A850SWV7</accession>
<evidence type="ECO:0000256" key="1">
    <source>
        <dbReference type="SAM" id="Coils"/>
    </source>
</evidence>
<organism evidence="2 3">
    <name type="scientific">Desulfobacter latus</name>
    <dbReference type="NCBI Taxonomy" id="2292"/>
    <lineage>
        <taxon>Bacteria</taxon>
        <taxon>Pseudomonadati</taxon>
        <taxon>Thermodesulfobacteriota</taxon>
        <taxon>Desulfobacteria</taxon>
        <taxon>Desulfobacterales</taxon>
        <taxon>Desulfobacteraceae</taxon>
        <taxon>Desulfobacter</taxon>
    </lineage>
</organism>
<gene>
    <name evidence="2" type="ORF">HXW94_11640</name>
</gene>
<reference evidence="2 3" key="1">
    <citation type="submission" date="2020-06" db="EMBL/GenBank/DDBJ databases">
        <title>High-quality draft genome of sulfate reducer Desulfobacter latus type strain AcrS2 isolated from marine sediment.</title>
        <authorList>
            <person name="Hoppe M."/>
            <person name="Larsen C.K."/>
            <person name="Marshall I.P.G."/>
            <person name="Schramm A."/>
            <person name="Marietou A.G."/>
        </authorList>
    </citation>
    <scope>NUCLEOTIDE SEQUENCE [LARGE SCALE GENOMIC DNA]</scope>
    <source>
        <strain evidence="2 3">AcRS2</strain>
    </source>
</reference>